<evidence type="ECO:0000313" key="3">
    <source>
        <dbReference type="Proteomes" id="UP000019249"/>
    </source>
</evidence>
<dbReference type="Pfam" id="PF00075">
    <property type="entry name" value="RNase_H"/>
    <property type="match status" value="1"/>
</dbReference>
<accession>A0ABP3B1P5</accession>
<dbReference type="Proteomes" id="UP000019249">
    <property type="component" value="Unassembled WGS sequence"/>
</dbReference>
<protein>
    <submittedName>
        <fullName evidence="2">Ribonuclease HI</fullName>
    </submittedName>
</protein>
<sequence length="134" mass="14758">MDLYVDGASSGNPGLSGAGIVLVAEGIHEQVSLFLGEMTNHEAEFMAAKRGLELALTYKPDFIRLYSDSKIVVASIEKEYVKNPLFKPHLDEVLLLAGKVPLFFTNYLHVSQNKQADKLARQAIQQAKKRGIQG</sequence>
<evidence type="ECO:0000313" key="2">
    <source>
        <dbReference type="EMBL" id="EUJ32978.1"/>
    </source>
</evidence>
<name>A0ABP3B1P5_9LIST</name>
<dbReference type="InterPro" id="IPR053151">
    <property type="entry name" value="RNase_H-like"/>
</dbReference>
<dbReference type="PANTHER" id="PTHR47723:SF19">
    <property type="entry name" value="POLYNUCLEOTIDYL TRANSFERASE, RIBONUCLEASE H-LIKE SUPERFAMILY PROTEIN"/>
    <property type="match status" value="1"/>
</dbReference>
<gene>
    <name evidence="2" type="ORF">MFLO_05165</name>
</gene>
<dbReference type="SUPFAM" id="SSF53098">
    <property type="entry name" value="Ribonuclease H-like"/>
    <property type="match status" value="1"/>
</dbReference>
<dbReference type="PANTHER" id="PTHR47723">
    <property type="entry name" value="OS05G0353850 PROTEIN"/>
    <property type="match status" value="1"/>
</dbReference>
<organism evidence="2 3">
    <name type="scientific">Listeria floridensis FSL S10-1187</name>
    <dbReference type="NCBI Taxonomy" id="1265817"/>
    <lineage>
        <taxon>Bacteria</taxon>
        <taxon>Bacillati</taxon>
        <taxon>Bacillota</taxon>
        <taxon>Bacilli</taxon>
        <taxon>Bacillales</taxon>
        <taxon>Listeriaceae</taxon>
        <taxon>Listeria</taxon>
    </lineage>
</organism>
<dbReference type="PROSITE" id="PS50879">
    <property type="entry name" value="RNASE_H_1"/>
    <property type="match status" value="1"/>
</dbReference>
<dbReference type="InterPro" id="IPR036397">
    <property type="entry name" value="RNaseH_sf"/>
</dbReference>
<reference evidence="2 3" key="1">
    <citation type="journal article" date="2014" name="Int. J. Syst. Evol. Microbiol.">
        <title>Listeria floridensis sp. nov., Listeria aquatica sp. nov., Listeria cornellensis sp. nov., Listeria riparia sp. nov. and Listeria grandensis sp. nov., from agricultural and natural environments.</title>
        <authorList>
            <person name="den Bakker H.C."/>
            <person name="Warchocki S."/>
            <person name="Wright E.M."/>
            <person name="Allred A.F."/>
            <person name="Ahlstrom C."/>
            <person name="Manuel C.S."/>
            <person name="Stasiewicz M.J."/>
            <person name="Burrell A."/>
            <person name="Roof S."/>
            <person name="Strawn L."/>
            <person name="Fortes E.D."/>
            <person name="Nightingale K.K."/>
            <person name="Kephart D."/>
            <person name="Wiedmann M."/>
        </authorList>
    </citation>
    <scope>NUCLEOTIDE SEQUENCE [LARGE SCALE GENOMIC DNA]</scope>
    <source>
        <strain evidence="2 3">FSL S10-1187</strain>
    </source>
</reference>
<feature type="domain" description="RNase H type-1" evidence="1">
    <location>
        <begin position="1"/>
        <end position="125"/>
    </location>
</feature>
<dbReference type="CDD" id="cd09279">
    <property type="entry name" value="RNase_HI_like"/>
    <property type="match status" value="1"/>
</dbReference>
<proteinExistence type="predicted"/>
<dbReference type="Gene3D" id="3.30.420.10">
    <property type="entry name" value="Ribonuclease H-like superfamily/Ribonuclease H"/>
    <property type="match status" value="1"/>
</dbReference>
<dbReference type="EMBL" id="AODF01000008">
    <property type="protein sequence ID" value="EUJ32978.1"/>
    <property type="molecule type" value="Genomic_DNA"/>
</dbReference>
<dbReference type="InterPro" id="IPR002156">
    <property type="entry name" value="RNaseH_domain"/>
</dbReference>
<dbReference type="RefSeq" id="WP_036096705.1">
    <property type="nucleotide sequence ID" value="NZ_AODF01000008.1"/>
</dbReference>
<evidence type="ECO:0000259" key="1">
    <source>
        <dbReference type="PROSITE" id="PS50879"/>
    </source>
</evidence>
<dbReference type="InterPro" id="IPR012337">
    <property type="entry name" value="RNaseH-like_sf"/>
</dbReference>
<keyword evidence="3" id="KW-1185">Reference proteome</keyword>
<comment type="caution">
    <text evidence="2">The sequence shown here is derived from an EMBL/GenBank/DDBJ whole genome shotgun (WGS) entry which is preliminary data.</text>
</comment>